<gene>
    <name evidence="1" type="ORF">M9Y10_041904</name>
</gene>
<evidence type="ECO:0000313" key="1">
    <source>
        <dbReference type="EMBL" id="KAK8886441.1"/>
    </source>
</evidence>
<keyword evidence="2" id="KW-1185">Reference proteome</keyword>
<organism evidence="1 2">
    <name type="scientific">Tritrichomonas musculus</name>
    <dbReference type="NCBI Taxonomy" id="1915356"/>
    <lineage>
        <taxon>Eukaryota</taxon>
        <taxon>Metamonada</taxon>
        <taxon>Parabasalia</taxon>
        <taxon>Tritrichomonadida</taxon>
        <taxon>Tritrichomonadidae</taxon>
        <taxon>Tritrichomonas</taxon>
    </lineage>
</organism>
<sequence length="461" mass="54371">MSVDTFLEIEAQKIFSLYNCPNCQFTWQLFQKHIREIIFESYSLTINKFDRTYRLNQEKGIEPKDYKTCLDEEIQSLYAKLEVYLPSKTNKKDNSTDIVPTFMKVFYNIRNSYTDTIKNYFPNKLTKFFKDVDASRFVSFNVGFKPFTLMYKSGSRINEGDQENDDNQNYIDDPELKYQQKVKKKTIQFSITKKIDQIFNIICNKINETIGDHIGLKFFVRRTLGGCEFGICYDFELENNEECSENLLVDKDTLFLFTISVKCKDGAPLLAGILIFCLVYITSIVKTISEYFEFLPEKFTKDLIEQSLKKIVFKILKDKIKDKIEDKINEFLIAKIIDQIDKFMNEDIKQLFKFLTTVFNTREYSKASEQINGLFQFNIKCGQFELNNDDMILPTEKMLKIGVSLILCFSAFMMNFNTYHKKVHYYESKVSKDYEKDVKEKKALNYTQYGTIVPQETIEYP</sequence>
<name>A0ABR2K6A6_9EUKA</name>
<reference evidence="1 2" key="1">
    <citation type="submission" date="2024-04" db="EMBL/GenBank/DDBJ databases">
        <title>Tritrichomonas musculus Genome.</title>
        <authorList>
            <person name="Alves-Ferreira E."/>
            <person name="Grigg M."/>
            <person name="Lorenzi H."/>
            <person name="Galac M."/>
        </authorList>
    </citation>
    <scope>NUCLEOTIDE SEQUENCE [LARGE SCALE GENOMIC DNA]</scope>
    <source>
        <strain evidence="1 2">EAF2021</strain>
    </source>
</reference>
<accession>A0ABR2K6A6</accession>
<protein>
    <submittedName>
        <fullName evidence="1">Uncharacterized protein</fullName>
    </submittedName>
</protein>
<proteinExistence type="predicted"/>
<dbReference type="Proteomes" id="UP001470230">
    <property type="component" value="Unassembled WGS sequence"/>
</dbReference>
<evidence type="ECO:0000313" key="2">
    <source>
        <dbReference type="Proteomes" id="UP001470230"/>
    </source>
</evidence>
<dbReference type="EMBL" id="JAPFFF010000007">
    <property type="protein sequence ID" value="KAK8886441.1"/>
    <property type="molecule type" value="Genomic_DNA"/>
</dbReference>
<comment type="caution">
    <text evidence="1">The sequence shown here is derived from an EMBL/GenBank/DDBJ whole genome shotgun (WGS) entry which is preliminary data.</text>
</comment>